<organism evidence="1 2">
    <name type="scientific">Mycena citricolor</name>
    <dbReference type="NCBI Taxonomy" id="2018698"/>
    <lineage>
        <taxon>Eukaryota</taxon>
        <taxon>Fungi</taxon>
        <taxon>Dikarya</taxon>
        <taxon>Basidiomycota</taxon>
        <taxon>Agaricomycotina</taxon>
        <taxon>Agaricomycetes</taxon>
        <taxon>Agaricomycetidae</taxon>
        <taxon>Agaricales</taxon>
        <taxon>Marasmiineae</taxon>
        <taxon>Mycenaceae</taxon>
        <taxon>Mycena</taxon>
    </lineage>
</organism>
<proteinExistence type="predicted"/>
<evidence type="ECO:0000313" key="2">
    <source>
        <dbReference type="Proteomes" id="UP001295794"/>
    </source>
</evidence>
<sequence>MYAIVLKVDQSNDTCAPIRPRQCASREMGSSIFHQPPHFGSLAAGVRALRARHVDRRSWGRHGVYPLDFNDYRIPNAGIHDVLLVLL</sequence>
<accession>A0AAD2K7C2</accession>
<dbReference type="Proteomes" id="UP001295794">
    <property type="component" value="Unassembled WGS sequence"/>
</dbReference>
<keyword evidence="2" id="KW-1185">Reference proteome</keyword>
<protein>
    <submittedName>
        <fullName evidence="1">Uncharacterized protein</fullName>
    </submittedName>
</protein>
<evidence type="ECO:0000313" key="1">
    <source>
        <dbReference type="EMBL" id="CAK5282865.1"/>
    </source>
</evidence>
<comment type="caution">
    <text evidence="1">The sequence shown here is derived from an EMBL/GenBank/DDBJ whole genome shotgun (WGS) entry which is preliminary data.</text>
</comment>
<reference evidence="1" key="1">
    <citation type="submission" date="2023-11" db="EMBL/GenBank/DDBJ databases">
        <authorList>
            <person name="De Vega J J."/>
            <person name="De Vega J J."/>
        </authorList>
    </citation>
    <scope>NUCLEOTIDE SEQUENCE</scope>
</reference>
<dbReference type="EMBL" id="CAVNYO010000463">
    <property type="protein sequence ID" value="CAK5282865.1"/>
    <property type="molecule type" value="Genomic_DNA"/>
</dbReference>
<name>A0AAD2K7C2_9AGAR</name>
<gene>
    <name evidence="1" type="ORF">MYCIT1_LOCUS34970</name>
</gene>
<dbReference type="AlphaFoldDB" id="A0AAD2K7C2"/>